<evidence type="ECO:0008006" key="3">
    <source>
        <dbReference type="Google" id="ProtNLM"/>
    </source>
</evidence>
<sequence length="68" mass="7555">MAPKVFITGATGYIAGDATHRSITTPILTGEYSLLVRNFKTRRISLRRLSPMLVPYLGSLEESETLKD</sequence>
<evidence type="ECO:0000313" key="2">
    <source>
        <dbReference type="Proteomes" id="UP000194280"/>
    </source>
</evidence>
<accession>A0A1Z5SRE9</accession>
<protein>
    <recommendedName>
        <fullName evidence="3">NAD-dependent epimerase/dehydratase domain-containing protein</fullName>
    </recommendedName>
</protein>
<organism evidence="1 2">
    <name type="scientific">Hortaea werneckii EXF-2000</name>
    <dbReference type="NCBI Taxonomy" id="1157616"/>
    <lineage>
        <taxon>Eukaryota</taxon>
        <taxon>Fungi</taxon>
        <taxon>Dikarya</taxon>
        <taxon>Ascomycota</taxon>
        <taxon>Pezizomycotina</taxon>
        <taxon>Dothideomycetes</taxon>
        <taxon>Dothideomycetidae</taxon>
        <taxon>Mycosphaerellales</taxon>
        <taxon>Teratosphaeriaceae</taxon>
        <taxon>Hortaea</taxon>
    </lineage>
</organism>
<dbReference type="EMBL" id="MUNK01000299">
    <property type="protein sequence ID" value="OTA23402.1"/>
    <property type="molecule type" value="Genomic_DNA"/>
</dbReference>
<keyword evidence="2" id="KW-1185">Reference proteome</keyword>
<dbReference type="Proteomes" id="UP000194280">
    <property type="component" value="Unassembled WGS sequence"/>
</dbReference>
<proteinExistence type="predicted"/>
<gene>
    <name evidence="1" type="ORF">BTJ68_13805</name>
</gene>
<reference evidence="1 2" key="1">
    <citation type="submission" date="2017-01" db="EMBL/GenBank/DDBJ databases">
        <title>The recent genome duplication of the halophilic yeast Hortaea werneckii: insights from long-read sequencing.</title>
        <authorList>
            <person name="Sinha S."/>
            <person name="Flibotte S."/>
            <person name="Neira M."/>
            <person name="Lenassi M."/>
            <person name="Gostincar C."/>
            <person name="Stajich J.E."/>
            <person name="Nislow C.E."/>
        </authorList>
    </citation>
    <scope>NUCLEOTIDE SEQUENCE [LARGE SCALE GENOMIC DNA]</scope>
    <source>
        <strain evidence="1 2">EXF-2000</strain>
    </source>
</reference>
<dbReference type="AlphaFoldDB" id="A0A1Z5SRE9"/>
<dbReference type="InParanoid" id="A0A1Z5SRE9"/>
<dbReference type="VEuPathDB" id="FungiDB:BTJ68_13805"/>
<comment type="caution">
    <text evidence="1">The sequence shown here is derived from an EMBL/GenBank/DDBJ whole genome shotgun (WGS) entry which is preliminary data.</text>
</comment>
<name>A0A1Z5SRE9_HORWE</name>
<evidence type="ECO:0000313" key="1">
    <source>
        <dbReference type="EMBL" id="OTA23402.1"/>
    </source>
</evidence>